<dbReference type="Proteomes" id="UP000292136">
    <property type="component" value="Unassembled WGS sequence"/>
</dbReference>
<evidence type="ECO:0000256" key="1">
    <source>
        <dbReference type="ARBA" id="ARBA00004141"/>
    </source>
</evidence>
<dbReference type="InterPro" id="IPR035973">
    <property type="entry name" value="Cyt_c_oxidase_su3-like_sf"/>
</dbReference>
<accession>A0ABY0IPQ6</accession>
<name>A0ABY0IPQ6_9RHOO</name>
<dbReference type="PANTHER" id="PTHR11403:SF6">
    <property type="entry name" value="NITRIC OXIDE REDUCTASE SUBUNIT E"/>
    <property type="match status" value="1"/>
</dbReference>
<comment type="similarity">
    <text evidence="2 6">Belongs to the cytochrome c oxidase subunit 3 family.</text>
</comment>
<evidence type="ECO:0000256" key="3">
    <source>
        <dbReference type="ARBA" id="ARBA00022692"/>
    </source>
</evidence>
<evidence type="ECO:0000256" key="5">
    <source>
        <dbReference type="ARBA" id="ARBA00023136"/>
    </source>
</evidence>
<gene>
    <name evidence="9" type="ORF">EV678_2244</name>
</gene>
<dbReference type="InterPro" id="IPR000298">
    <property type="entry name" value="Cyt_c_oxidase-like_su3"/>
</dbReference>
<reference evidence="9 10" key="1">
    <citation type="submission" date="2019-02" db="EMBL/GenBank/DDBJ databases">
        <title>Genomic Encyclopedia of Type Strains, Phase IV (KMG-IV): sequencing the most valuable type-strain genomes for metagenomic binning, comparative biology and taxonomic classification.</title>
        <authorList>
            <person name="Goeker M."/>
        </authorList>
    </citation>
    <scope>NUCLEOTIDE SEQUENCE [LARGE SCALE GENOMIC DNA]</scope>
    <source>
        <strain evidence="9 10">DSM 21223</strain>
    </source>
</reference>
<evidence type="ECO:0000259" key="8">
    <source>
        <dbReference type="PROSITE" id="PS50253"/>
    </source>
</evidence>
<keyword evidence="3 6" id="KW-0812">Transmembrane</keyword>
<protein>
    <submittedName>
        <fullName evidence="9">Cytochrome c oxidase subunit 3</fullName>
    </submittedName>
</protein>
<feature type="transmembrane region" description="Helical" evidence="7">
    <location>
        <begin position="147"/>
        <end position="171"/>
    </location>
</feature>
<evidence type="ECO:0000313" key="9">
    <source>
        <dbReference type="EMBL" id="RZT76368.1"/>
    </source>
</evidence>
<dbReference type="Gene3D" id="1.20.120.80">
    <property type="entry name" value="Cytochrome c oxidase, subunit III, four-helix bundle"/>
    <property type="match status" value="1"/>
</dbReference>
<dbReference type="RefSeq" id="WP_014235985.1">
    <property type="nucleotide sequence ID" value="NZ_SHKM01000002.1"/>
</dbReference>
<organism evidence="9 10">
    <name type="scientific">Azospira oryzae</name>
    <dbReference type="NCBI Taxonomy" id="146939"/>
    <lineage>
        <taxon>Bacteria</taxon>
        <taxon>Pseudomonadati</taxon>
        <taxon>Pseudomonadota</taxon>
        <taxon>Betaproteobacteria</taxon>
        <taxon>Rhodocyclales</taxon>
        <taxon>Rhodocyclaceae</taxon>
        <taxon>Azospira</taxon>
    </lineage>
</organism>
<comment type="caution">
    <text evidence="9">The sequence shown here is derived from an EMBL/GenBank/DDBJ whole genome shotgun (WGS) entry which is preliminary data.</text>
</comment>
<feature type="domain" description="Heme-copper oxidase subunit III family profile" evidence="8">
    <location>
        <begin position="35"/>
        <end position="211"/>
    </location>
</feature>
<evidence type="ECO:0000256" key="4">
    <source>
        <dbReference type="ARBA" id="ARBA00022989"/>
    </source>
</evidence>
<feature type="transmembrane region" description="Helical" evidence="7">
    <location>
        <begin position="192"/>
        <end position="210"/>
    </location>
</feature>
<proteinExistence type="inferred from homology"/>
<dbReference type="PROSITE" id="PS50253">
    <property type="entry name" value="COX3"/>
    <property type="match status" value="1"/>
</dbReference>
<evidence type="ECO:0000313" key="10">
    <source>
        <dbReference type="Proteomes" id="UP000292136"/>
    </source>
</evidence>
<evidence type="ECO:0000256" key="6">
    <source>
        <dbReference type="RuleBase" id="RU003376"/>
    </source>
</evidence>
<dbReference type="SUPFAM" id="SSF81452">
    <property type="entry name" value="Cytochrome c oxidase subunit III-like"/>
    <property type="match status" value="1"/>
</dbReference>
<dbReference type="CDD" id="cd02862">
    <property type="entry name" value="NorE_like"/>
    <property type="match status" value="1"/>
</dbReference>
<dbReference type="InterPro" id="IPR024791">
    <property type="entry name" value="Cyt_c/ubiquinol_Oxase_su3"/>
</dbReference>
<keyword evidence="10" id="KW-1185">Reference proteome</keyword>
<keyword evidence="5 7" id="KW-0472">Membrane</keyword>
<feature type="transmembrane region" description="Helical" evidence="7">
    <location>
        <begin position="107"/>
        <end position="127"/>
    </location>
</feature>
<dbReference type="InterPro" id="IPR013833">
    <property type="entry name" value="Cyt_c_oxidase_su3_a-hlx"/>
</dbReference>
<comment type="subcellular location">
    <subcellularLocation>
        <location evidence="6">Cell membrane</location>
        <topology evidence="6">Multi-pass membrane protein</topology>
    </subcellularLocation>
    <subcellularLocation>
        <location evidence="1">Membrane</location>
        <topology evidence="1">Multi-pass membrane protein</topology>
    </subcellularLocation>
</comment>
<dbReference type="PANTHER" id="PTHR11403">
    <property type="entry name" value="CYTOCHROME C OXIDASE SUBUNIT III"/>
    <property type="match status" value="1"/>
</dbReference>
<feature type="transmembrane region" description="Helical" evidence="7">
    <location>
        <begin position="77"/>
        <end position="98"/>
    </location>
</feature>
<dbReference type="Pfam" id="PF00510">
    <property type="entry name" value="COX3"/>
    <property type="match status" value="1"/>
</dbReference>
<keyword evidence="4 7" id="KW-1133">Transmembrane helix</keyword>
<dbReference type="EMBL" id="SHKM01000002">
    <property type="protein sequence ID" value="RZT76368.1"/>
    <property type="molecule type" value="Genomic_DNA"/>
</dbReference>
<feature type="transmembrane region" description="Helical" evidence="7">
    <location>
        <begin position="36"/>
        <end position="57"/>
    </location>
</feature>
<evidence type="ECO:0000256" key="7">
    <source>
        <dbReference type="SAM" id="Phobius"/>
    </source>
</evidence>
<sequence length="211" mass="23032">MEAVIKPEIDIGGLGQSGPGHSLAQGRGWIPGNKGIWVGITCEFVEFALMFAVYFIARAHYPEAFANGSELLNKTAGTTITVLMVTSSFFVACAVAALRAGRPRRQAVLWLVAALVVALGYPVVKVYEITGNLAQGIDGSAGIFYTVYYYLTFNHLVHASWGILGMLWVLVRLVLGGYSREDHSGLEALASYWHATDIIWLILYPLFYVLA</sequence>
<evidence type="ECO:0000256" key="2">
    <source>
        <dbReference type="ARBA" id="ARBA00010581"/>
    </source>
</evidence>